<keyword evidence="3" id="KW-0813">Transport</keyword>
<evidence type="ECO:0000256" key="5">
    <source>
        <dbReference type="ARBA" id="ARBA00022692"/>
    </source>
</evidence>
<evidence type="ECO:0000256" key="2">
    <source>
        <dbReference type="ARBA" id="ARBA00006920"/>
    </source>
</evidence>
<keyword evidence="8 13" id="KW-1133">Transmembrane helix</keyword>
<accession>A0ABS4W9S0</accession>
<keyword evidence="4" id="KW-0633">Potassium transport</keyword>
<evidence type="ECO:0000256" key="1">
    <source>
        <dbReference type="ARBA" id="ARBA00004141"/>
    </source>
</evidence>
<evidence type="ECO:0000256" key="12">
    <source>
        <dbReference type="ARBA" id="ARBA00034430"/>
    </source>
</evidence>
<dbReference type="Proteomes" id="UP000766570">
    <property type="component" value="Unassembled WGS sequence"/>
</dbReference>
<evidence type="ECO:0000256" key="3">
    <source>
        <dbReference type="ARBA" id="ARBA00022448"/>
    </source>
</evidence>
<evidence type="ECO:0000256" key="7">
    <source>
        <dbReference type="ARBA" id="ARBA00022958"/>
    </source>
</evidence>
<keyword evidence="7" id="KW-0630">Potassium</keyword>
<keyword evidence="10 13" id="KW-0472">Membrane</keyword>
<dbReference type="RefSeq" id="WP_209906190.1">
    <property type="nucleotide sequence ID" value="NZ_BAAAMI010000019.1"/>
</dbReference>
<protein>
    <submittedName>
        <fullName evidence="14">Membrane protein</fullName>
    </submittedName>
</protein>
<evidence type="ECO:0000256" key="4">
    <source>
        <dbReference type="ARBA" id="ARBA00022538"/>
    </source>
</evidence>
<keyword evidence="11" id="KW-0407">Ion channel</keyword>
<feature type="transmembrane region" description="Helical" evidence="13">
    <location>
        <begin position="9"/>
        <end position="27"/>
    </location>
</feature>
<evidence type="ECO:0000256" key="6">
    <source>
        <dbReference type="ARBA" id="ARBA00022826"/>
    </source>
</evidence>
<evidence type="ECO:0000256" key="9">
    <source>
        <dbReference type="ARBA" id="ARBA00023065"/>
    </source>
</evidence>
<comment type="similarity">
    <text evidence="2">Belongs to the TMEM175 family.</text>
</comment>
<dbReference type="Pfam" id="PF06736">
    <property type="entry name" value="TMEM175"/>
    <property type="match status" value="1"/>
</dbReference>
<keyword evidence="5 13" id="KW-0812">Transmembrane</keyword>
<sequence>MLTSRLEAFSDGVMAIIITIMVLDLYVPEGHGLAALTPAVGSGLLSYVLSFVYIGIQLSSKSLFFSSSSSQGGKPGTIETIQQTWNARVIRCASRFPRAVSAARES</sequence>
<comment type="catalytic activity">
    <reaction evidence="12">
        <text>K(+)(in) = K(+)(out)</text>
        <dbReference type="Rhea" id="RHEA:29463"/>
        <dbReference type="ChEBI" id="CHEBI:29103"/>
    </reaction>
</comment>
<feature type="transmembrane region" description="Helical" evidence="13">
    <location>
        <begin position="33"/>
        <end position="56"/>
    </location>
</feature>
<dbReference type="EMBL" id="JAGIOE010000001">
    <property type="protein sequence ID" value="MBP2372944.1"/>
    <property type="molecule type" value="Genomic_DNA"/>
</dbReference>
<reference evidence="14 15" key="1">
    <citation type="submission" date="2021-03" db="EMBL/GenBank/DDBJ databases">
        <title>Sequencing the genomes of 1000 actinobacteria strains.</title>
        <authorList>
            <person name="Klenk H.-P."/>
        </authorList>
    </citation>
    <scope>NUCLEOTIDE SEQUENCE [LARGE SCALE GENOMIC DNA]</scope>
    <source>
        <strain evidence="14 15">DSM 15454</strain>
    </source>
</reference>
<evidence type="ECO:0000313" key="14">
    <source>
        <dbReference type="EMBL" id="MBP2372944.1"/>
    </source>
</evidence>
<evidence type="ECO:0000256" key="11">
    <source>
        <dbReference type="ARBA" id="ARBA00023303"/>
    </source>
</evidence>
<comment type="subcellular location">
    <subcellularLocation>
        <location evidence="1">Membrane</location>
        <topology evidence="1">Multi-pass membrane protein</topology>
    </subcellularLocation>
</comment>
<evidence type="ECO:0000313" key="15">
    <source>
        <dbReference type="Proteomes" id="UP000766570"/>
    </source>
</evidence>
<dbReference type="InterPro" id="IPR010617">
    <property type="entry name" value="TMEM175-like"/>
</dbReference>
<organism evidence="14 15">
    <name type="scientific">Paeniglutamicibacter psychrophenolicus</name>
    <dbReference type="NCBI Taxonomy" id="257454"/>
    <lineage>
        <taxon>Bacteria</taxon>
        <taxon>Bacillati</taxon>
        <taxon>Actinomycetota</taxon>
        <taxon>Actinomycetes</taxon>
        <taxon>Micrococcales</taxon>
        <taxon>Micrococcaceae</taxon>
        <taxon>Paeniglutamicibacter</taxon>
    </lineage>
</organism>
<evidence type="ECO:0000256" key="8">
    <source>
        <dbReference type="ARBA" id="ARBA00022989"/>
    </source>
</evidence>
<keyword evidence="9" id="KW-0406">Ion transport</keyword>
<comment type="caution">
    <text evidence="14">The sequence shown here is derived from an EMBL/GenBank/DDBJ whole genome shotgun (WGS) entry which is preliminary data.</text>
</comment>
<proteinExistence type="inferred from homology"/>
<evidence type="ECO:0000256" key="10">
    <source>
        <dbReference type="ARBA" id="ARBA00023136"/>
    </source>
</evidence>
<keyword evidence="15" id="KW-1185">Reference proteome</keyword>
<evidence type="ECO:0000256" key="13">
    <source>
        <dbReference type="SAM" id="Phobius"/>
    </source>
</evidence>
<name>A0ABS4W9S0_9MICC</name>
<keyword evidence="6" id="KW-0631">Potassium channel</keyword>
<gene>
    <name evidence="14" type="ORF">JOF46_000856</name>
</gene>